<dbReference type="InterPro" id="IPR050057">
    <property type="entry name" value="Prokaryotic/Mito_RF"/>
</dbReference>
<proteinExistence type="inferred from homology"/>
<evidence type="ECO:0000256" key="2">
    <source>
        <dbReference type="SAM" id="MobiDB-lite"/>
    </source>
</evidence>
<dbReference type="Pfam" id="PF00472">
    <property type="entry name" value="RF-1"/>
    <property type="match status" value="1"/>
</dbReference>
<feature type="compositionally biased region" description="Basic and acidic residues" evidence="2">
    <location>
        <begin position="35"/>
        <end position="44"/>
    </location>
</feature>
<gene>
    <name evidence="4" type="ORF">LCGC14_0276420</name>
</gene>
<organism evidence="4">
    <name type="scientific">marine sediment metagenome</name>
    <dbReference type="NCBI Taxonomy" id="412755"/>
    <lineage>
        <taxon>unclassified sequences</taxon>
        <taxon>metagenomes</taxon>
        <taxon>ecological metagenomes</taxon>
    </lineage>
</organism>
<dbReference type="InterPro" id="IPR000352">
    <property type="entry name" value="Pep_chain_release_fac_I"/>
</dbReference>
<dbReference type="PANTHER" id="PTHR43804:SF6">
    <property type="entry name" value="CLASS I PEPTIDE CHAIN RELEASE FACTOR"/>
    <property type="match status" value="1"/>
</dbReference>
<protein>
    <recommendedName>
        <fullName evidence="3">Prokaryotic-type class I peptide chain release factors domain-containing protein</fullName>
    </recommendedName>
</protein>
<comment type="similarity">
    <text evidence="1">Belongs to the prokaryotic/mitochondrial release factor family.</text>
</comment>
<evidence type="ECO:0000313" key="4">
    <source>
        <dbReference type="EMBL" id="KKN85659.1"/>
    </source>
</evidence>
<dbReference type="Gene3D" id="3.30.160.20">
    <property type="match status" value="1"/>
</dbReference>
<dbReference type="EMBL" id="LAZR01000156">
    <property type="protein sequence ID" value="KKN85659.1"/>
    <property type="molecule type" value="Genomic_DNA"/>
</dbReference>
<dbReference type="InterPro" id="IPR045853">
    <property type="entry name" value="Pep_chain_release_fac_I_sf"/>
</dbReference>
<name>A0A0F9U255_9ZZZZ</name>
<feature type="region of interest" description="Disordered" evidence="2">
    <location>
        <begin position="1"/>
        <end position="44"/>
    </location>
</feature>
<accession>A0A0F9U255</accession>
<evidence type="ECO:0000259" key="3">
    <source>
        <dbReference type="Pfam" id="PF00472"/>
    </source>
</evidence>
<feature type="domain" description="Prokaryotic-type class I peptide chain release factors" evidence="3">
    <location>
        <begin position="2"/>
        <end position="56"/>
    </location>
</feature>
<evidence type="ECO:0000256" key="1">
    <source>
        <dbReference type="ARBA" id="ARBA00010835"/>
    </source>
</evidence>
<dbReference type="AlphaFoldDB" id="A0A0F9U255"/>
<dbReference type="PANTHER" id="PTHR43804">
    <property type="entry name" value="LD18447P"/>
    <property type="match status" value="1"/>
</dbReference>
<dbReference type="GO" id="GO:0003747">
    <property type="term" value="F:translation release factor activity"/>
    <property type="evidence" value="ECO:0007669"/>
    <property type="project" value="InterPro"/>
</dbReference>
<dbReference type="GO" id="GO:0009507">
    <property type="term" value="C:chloroplast"/>
    <property type="evidence" value="ECO:0007669"/>
    <property type="project" value="TreeGrafter"/>
</dbReference>
<comment type="caution">
    <text evidence="4">The sequence shown here is derived from an EMBL/GenBank/DDBJ whole genome shotgun (WGS) entry which is preliminary data.</text>
</comment>
<dbReference type="SUPFAM" id="SSF75620">
    <property type="entry name" value="Release factor"/>
    <property type="match status" value="1"/>
</dbReference>
<reference evidence="4" key="1">
    <citation type="journal article" date="2015" name="Nature">
        <title>Complex archaea that bridge the gap between prokaryotes and eukaryotes.</title>
        <authorList>
            <person name="Spang A."/>
            <person name="Saw J.H."/>
            <person name="Jorgensen S.L."/>
            <person name="Zaremba-Niedzwiedzka K."/>
            <person name="Martijn J."/>
            <person name="Lind A.E."/>
            <person name="van Eijk R."/>
            <person name="Schleper C."/>
            <person name="Guy L."/>
            <person name="Ettema T.J."/>
        </authorList>
    </citation>
    <scope>NUCLEOTIDE SEQUENCE</scope>
</reference>
<sequence>MTVFKASGPGGQHRNKVSSAVRLRHEPTGITAEATESRSQHDNRRQAIRRLRMHIACRLRRPLPHEGPLPPVLAECLFQPRGRAATARRRLEVGRKDQRFWAVAAVLLDALESAEGQVAKAAGCLGITTGNLSAILTSDRHLLAASQDIRRRYKLKPLS</sequence>